<gene>
    <name evidence="1" type="ORF">OKIT_0129</name>
</gene>
<dbReference type="STRING" id="336988.NT96_03845"/>
<dbReference type="PANTHER" id="PTHR43649">
    <property type="entry name" value="ARABINOSE-BINDING PROTEIN-RELATED"/>
    <property type="match status" value="1"/>
</dbReference>
<organism evidence="1 2">
    <name type="scientific">Oenococcus kitaharae DSM 17330</name>
    <dbReference type="NCBI Taxonomy" id="1045004"/>
    <lineage>
        <taxon>Bacteria</taxon>
        <taxon>Bacillati</taxon>
        <taxon>Bacillota</taxon>
        <taxon>Bacilli</taxon>
        <taxon>Lactobacillales</taxon>
        <taxon>Lactobacillaceae</taxon>
        <taxon>Oenococcus</taxon>
    </lineage>
</organism>
<dbReference type="Pfam" id="PF01547">
    <property type="entry name" value="SBP_bac_1"/>
    <property type="match status" value="1"/>
</dbReference>
<name>G9WET3_9LACO</name>
<dbReference type="EMBL" id="AFVZ01000001">
    <property type="protein sequence ID" value="EHN58256.1"/>
    <property type="molecule type" value="Genomic_DNA"/>
</dbReference>
<dbReference type="InterPro" id="IPR050490">
    <property type="entry name" value="Bact_solute-bd_prot1"/>
</dbReference>
<dbReference type="eggNOG" id="COG1653">
    <property type="taxonomic scope" value="Bacteria"/>
</dbReference>
<sequence length="427" mass="48148">MNLKRMSLLLLTLFCVISIAVLEFANYGSTSNSHTIEFFNQKPEVTSGYQELARLYEKTHPNIKVKITTVGNGSGASALQAKFVSGDAPDIVMLGGLPEIDRYHNRLLNLDKLPIQKKIVPSLKSGGRIYGRNLGVAVDIEGYGWAYNKAVFKKAGIDAAQITDYASFKAAVEKLNSQKKALGLSGVFGFNGADTSSITSFSAQFLSQSYHNNLTKAYRSQHLNWRYSKRMAAYVDLVKRYNVKPILSVRYDASVQDLFFHGKVAMIPQGNWIIPTLDQAQKGFSAKNLGMLPYFVKGKGQIMTGSSWYLGITNEHPQREKDAKDFLQWLYNSPESENVIVQQMRYVPPIINFDLNKLPDPLSKEIYRIGTGKHAEVPVHKQFPNGFNQEAIGPNMQRYFANKISWQQFVQRTESQYYQLRQIQGGR</sequence>
<dbReference type="OrthoDB" id="9763054at2"/>
<dbReference type="Gene3D" id="3.40.190.10">
    <property type="entry name" value="Periplasmic binding protein-like II"/>
    <property type="match status" value="2"/>
</dbReference>
<dbReference type="PANTHER" id="PTHR43649:SF12">
    <property type="entry name" value="DIACETYLCHITOBIOSE BINDING PROTEIN DASA"/>
    <property type="match status" value="1"/>
</dbReference>
<evidence type="ECO:0000313" key="2">
    <source>
        <dbReference type="Proteomes" id="UP000004959"/>
    </source>
</evidence>
<protein>
    <submittedName>
        <fullName evidence="1">Multiple sugar ABC substrate-binding protein</fullName>
    </submittedName>
</protein>
<reference evidence="1 2" key="1">
    <citation type="journal article" date="2012" name="PLoS ONE">
        <title>Functional divergence in the genus oenococcus as predicted by genome sequencing of the newly-described species, Oenococcus kitaharae.</title>
        <authorList>
            <person name="Borneman A.R."/>
            <person name="McCarthy J.M."/>
            <person name="Chambers P.J."/>
            <person name="Bartowsky E.J."/>
        </authorList>
    </citation>
    <scope>NUCLEOTIDE SEQUENCE [LARGE SCALE GENOMIC DNA]</scope>
    <source>
        <strain evidence="2">DSM17330</strain>
    </source>
</reference>
<dbReference type="RefSeq" id="WP_007744412.1">
    <property type="nucleotide sequence ID" value="NZ_CM001398.1"/>
</dbReference>
<dbReference type="PATRIC" id="fig|1045004.4.peg.131"/>
<evidence type="ECO:0000313" key="1">
    <source>
        <dbReference type="EMBL" id="EHN58256.1"/>
    </source>
</evidence>
<dbReference type="AlphaFoldDB" id="G9WET3"/>
<dbReference type="HOGENOM" id="CLU_031285_12_3_9"/>
<keyword evidence="2" id="KW-1185">Reference proteome</keyword>
<proteinExistence type="predicted"/>
<dbReference type="Proteomes" id="UP000004959">
    <property type="component" value="Chromosome"/>
</dbReference>
<accession>G9WET3</accession>
<dbReference type="InterPro" id="IPR006059">
    <property type="entry name" value="SBP"/>
</dbReference>
<comment type="caution">
    <text evidence="1">The sequence shown here is derived from an EMBL/GenBank/DDBJ whole genome shotgun (WGS) entry which is preliminary data.</text>
</comment>
<dbReference type="SUPFAM" id="SSF53850">
    <property type="entry name" value="Periplasmic binding protein-like II"/>
    <property type="match status" value="1"/>
</dbReference>